<dbReference type="OMA" id="WKLCDEV"/>
<name>A0A0N5D188_THECL</name>
<dbReference type="OrthoDB" id="5869979at2759"/>
<dbReference type="InterPro" id="IPR000504">
    <property type="entry name" value="RRM_dom"/>
</dbReference>
<evidence type="ECO:0000313" key="4">
    <source>
        <dbReference type="Proteomes" id="UP000276776"/>
    </source>
</evidence>
<feature type="compositionally biased region" description="Basic and acidic residues" evidence="1">
    <location>
        <begin position="554"/>
        <end position="571"/>
    </location>
</feature>
<evidence type="ECO:0000259" key="2">
    <source>
        <dbReference type="SMART" id="SM00360"/>
    </source>
</evidence>
<dbReference type="AlphaFoldDB" id="A0A0N5D188"/>
<protein>
    <submittedName>
        <fullName evidence="5">RRM domain-containing protein</fullName>
    </submittedName>
</protein>
<proteinExistence type="predicted"/>
<keyword evidence="4" id="KW-1185">Reference proteome</keyword>
<organism evidence="5">
    <name type="scientific">Thelazia callipaeda</name>
    <name type="common">Oriental eyeworm</name>
    <name type="synonym">Parasitic nematode</name>
    <dbReference type="NCBI Taxonomy" id="103827"/>
    <lineage>
        <taxon>Eukaryota</taxon>
        <taxon>Metazoa</taxon>
        <taxon>Ecdysozoa</taxon>
        <taxon>Nematoda</taxon>
        <taxon>Chromadorea</taxon>
        <taxon>Rhabditida</taxon>
        <taxon>Spirurina</taxon>
        <taxon>Spiruromorpha</taxon>
        <taxon>Thelazioidea</taxon>
        <taxon>Thelaziidae</taxon>
        <taxon>Thelazia</taxon>
    </lineage>
</organism>
<evidence type="ECO:0000313" key="3">
    <source>
        <dbReference type="EMBL" id="VDN03963.1"/>
    </source>
</evidence>
<gene>
    <name evidence="3" type="ORF">TCLT_LOCUS6596</name>
</gene>
<feature type="compositionally biased region" description="Basic and acidic residues" evidence="1">
    <location>
        <begin position="526"/>
        <end position="539"/>
    </location>
</feature>
<feature type="compositionally biased region" description="Basic residues" evidence="1">
    <location>
        <begin position="540"/>
        <end position="553"/>
    </location>
</feature>
<feature type="domain" description="RRM" evidence="2">
    <location>
        <begin position="208"/>
        <end position="282"/>
    </location>
</feature>
<reference evidence="3 4" key="2">
    <citation type="submission" date="2018-11" db="EMBL/GenBank/DDBJ databases">
        <authorList>
            <consortium name="Pathogen Informatics"/>
        </authorList>
    </citation>
    <scope>NUCLEOTIDE SEQUENCE [LARGE SCALE GENOMIC DNA]</scope>
</reference>
<accession>A0A0N5D188</accession>
<dbReference type="CDD" id="cd00590">
    <property type="entry name" value="RRM_SF"/>
    <property type="match status" value="1"/>
</dbReference>
<evidence type="ECO:0000313" key="5">
    <source>
        <dbReference type="WBParaSite" id="TCLT_0000660701-mRNA-1"/>
    </source>
</evidence>
<dbReference type="SMART" id="SM00360">
    <property type="entry name" value="RRM"/>
    <property type="match status" value="1"/>
</dbReference>
<reference evidence="5" key="1">
    <citation type="submission" date="2017-02" db="UniProtKB">
        <authorList>
            <consortium name="WormBaseParasite"/>
        </authorList>
    </citation>
    <scope>IDENTIFICATION</scope>
</reference>
<dbReference type="STRING" id="103827.A0A0N5D188"/>
<dbReference type="WBParaSite" id="TCLT_0000660701-mRNA-1">
    <property type="protein sequence ID" value="TCLT_0000660701-mRNA-1"/>
    <property type="gene ID" value="TCLT_0000660701"/>
</dbReference>
<feature type="region of interest" description="Disordered" evidence="1">
    <location>
        <begin position="521"/>
        <end position="624"/>
    </location>
</feature>
<dbReference type="InterPro" id="IPR035979">
    <property type="entry name" value="RBD_domain_sf"/>
</dbReference>
<dbReference type="SUPFAM" id="SSF54928">
    <property type="entry name" value="RNA-binding domain, RBD"/>
    <property type="match status" value="1"/>
</dbReference>
<dbReference type="EMBL" id="UYYF01004428">
    <property type="protein sequence ID" value="VDN03963.1"/>
    <property type="molecule type" value="Genomic_DNA"/>
</dbReference>
<dbReference type="GO" id="GO:0003723">
    <property type="term" value="F:RNA binding"/>
    <property type="evidence" value="ECO:0007669"/>
    <property type="project" value="InterPro"/>
</dbReference>
<feature type="compositionally biased region" description="Low complexity" evidence="1">
    <location>
        <begin position="601"/>
        <end position="610"/>
    </location>
</feature>
<dbReference type="Proteomes" id="UP000276776">
    <property type="component" value="Unassembled WGS sequence"/>
</dbReference>
<evidence type="ECO:0000256" key="1">
    <source>
        <dbReference type="SAM" id="MobiDB-lite"/>
    </source>
</evidence>
<sequence>MSGESLLDLKVNGDMDDNDAKYSTDYDATSESISCSSVVETSIDRTISDASVEFIRKKFESDKYLLKSESSGSISGSDLAKSHGFTSGKTSDDLIDSRRKFRILGLKFPGQWVMNENFWSLLENSESFYVWFDKTAGGGVKHGELCAAYETQEDAIHAITAFSEMSFDVVPISLLASKPFYDSVPCSRTDHPPTPFDINPSDADGSRRLYALHLSSSADETLLASIFGSESIESVRIEVDPFTLYEKQAEIVFRSEEEADDAIAELGDGFEIDEGDRQITMKLMKVNEYATYMKAEYDKFLSAYIVPPSIPFERSSSSSKPSSSVSSTAIASVSETAVAPFVLAPEITVEDVTGFMQQYVDDSRTNWAELNEADDLWKLCDEISKSRKGIPDSLLKAALLNVLERHQLTVESEWMKHHVDVLIRKWKKEMLNMKSAQRSTSYTMCAATYVPHNSVPPKNSMSSAKKRALATMMGVGKVLNKVRTMLATEEGELDVDEDEHGNYTIDGQPLSFESWADINKPVEPAPIHDRSKSYIDPKLRKLRSQKKKEGRRKKMEEEKLKKMTDAKKECEQYQGSVSGEESAGAETVTPEIRELEEGEMSDSSSSASTSSDEDIDEITSRRRRRKRRIQEQISYFHPVQTAVGSVNPQFTALFTQLYEHRHLLCRMLVSSHKTAFASVLGQILSSPHGMTSAQQNQINLFIQNFSAQSLP</sequence>